<evidence type="ECO:0000313" key="9">
    <source>
        <dbReference type="EMBL" id="OWJ62680.1"/>
    </source>
</evidence>
<dbReference type="InterPro" id="IPR036291">
    <property type="entry name" value="NAD(P)-bd_dom_sf"/>
</dbReference>
<dbReference type="AlphaFoldDB" id="A0A211ZBP6"/>
<dbReference type="HAMAP" id="MF_01925">
    <property type="entry name" value="P5C_reductase"/>
    <property type="match status" value="1"/>
</dbReference>
<dbReference type="Proteomes" id="UP000196655">
    <property type="component" value="Unassembled WGS sequence"/>
</dbReference>
<keyword evidence="3 4" id="KW-0560">Oxidoreductase</keyword>
<comment type="catalytic activity">
    <reaction evidence="4">
        <text>L-proline + NADP(+) = (S)-1-pyrroline-5-carboxylate + NADPH + 2 H(+)</text>
        <dbReference type="Rhea" id="RHEA:14109"/>
        <dbReference type="ChEBI" id="CHEBI:15378"/>
        <dbReference type="ChEBI" id="CHEBI:17388"/>
        <dbReference type="ChEBI" id="CHEBI:57783"/>
        <dbReference type="ChEBI" id="CHEBI:58349"/>
        <dbReference type="ChEBI" id="CHEBI:60039"/>
        <dbReference type="EC" id="1.5.1.2"/>
    </reaction>
</comment>
<dbReference type="InterPro" id="IPR029036">
    <property type="entry name" value="P5CR_dimer"/>
</dbReference>
<dbReference type="PANTHER" id="PTHR11645:SF0">
    <property type="entry name" value="PYRROLINE-5-CARBOXYLATE REDUCTASE 3"/>
    <property type="match status" value="1"/>
</dbReference>
<proteinExistence type="inferred from homology"/>
<evidence type="ECO:0000259" key="8">
    <source>
        <dbReference type="Pfam" id="PF14748"/>
    </source>
</evidence>
<dbReference type="FunFam" id="1.10.3730.10:FF:000001">
    <property type="entry name" value="Pyrroline-5-carboxylate reductase"/>
    <property type="match status" value="1"/>
</dbReference>
<dbReference type="SUPFAM" id="SSF48179">
    <property type="entry name" value="6-phosphogluconate dehydrogenase C-terminal domain-like"/>
    <property type="match status" value="1"/>
</dbReference>
<gene>
    <name evidence="4" type="primary">proC</name>
    <name evidence="9" type="ORF">BWR60_30130</name>
</gene>
<dbReference type="Pfam" id="PF14748">
    <property type="entry name" value="P5CR_dimer"/>
    <property type="match status" value="1"/>
</dbReference>
<dbReference type="Gene3D" id="1.10.3730.10">
    <property type="entry name" value="ProC C-terminal domain-like"/>
    <property type="match status" value="1"/>
</dbReference>
<dbReference type="GO" id="GO:0004735">
    <property type="term" value="F:pyrroline-5-carboxylate reductase activity"/>
    <property type="evidence" value="ECO:0007669"/>
    <property type="project" value="UniProtKB-UniRule"/>
</dbReference>
<comment type="similarity">
    <text evidence="1 4">Belongs to the pyrroline-5-carboxylate reductase family.</text>
</comment>
<keyword evidence="10" id="KW-1185">Reference proteome</keyword>
<reference evidence="10" key="1">
    <citation type="submission" date="2017-05" db="EMBL/GenBank/DDBJ databases">
        <authorList>
            <person name="Macchi M."/>
            <person name="Festa S."/>
            <person name="Coppotelli B.M."/>
            <person name="Morelli I.S."/>
        </authorList>
    </citation>
    <scope>NUCLEOTIDE SEQUENCE [LARGE SCALE GENOMIC DNA]</scope>
    <source>
        <strain evidence="10">I</strain>
    </source>
</reference>
<comment type="function">
    <text evidence="4">Catalyzes the reduction of 1-pyrroline-5-carboxylate (PCA) to L-proline.</text>
</comment>
<dbReference type="UniPathway" id="UPA00098">
    <property type="reaction ID" value="UER00361"/>
</dbReference>
<name>A0A211ZBP6_9PROT</name>
<dbReference type="OrthoDB" id="9805754at2"/>
<accession>A0A211ZBP6</accession>
<keyword evidence="4" id="KW-0963">Cytoplasm</keyword>
<evidence type="ECO:0000256" key="5">
    <source>
        <dbReference type="NCBIfam" id="TIGR00112"/>
    </source>
</evidence>
<dbReference type="NCBIfam" id="TIGR00112">
    <property type="entry name" value="proC"/>
    <property type="match status" value="1"/>
</dbReference>
<keyword evidence="4" id="KW-0641">Proline biosynthesis</keyword>
<evidence type="ECO:0000259" key="7">
    <source>
        <dbReference type="Pfam" id="PF03807"/>
    </source>
</evidence>
<evidence type="ECO:0000313" key="10">
    <source>
        <dbReference type="Proteomes" id="UP000196655"/>
    </source>
</evidence>
<keyword evidence="2 4" id="KW-0521">NADP</keyword>
<feature type="region of interest" description="Disordered" evidence="6">
    <location>
        <begin position="1"/>
        <end position="21"/>
    </location>
</feature>
<evidence type="ECO:0000256" key="1">
    <source>
        <dbReference type="ARBA" id="ARBA00005525"/>
    </source>
</evidence>
<keyword evidence="4" id="KW-0028">Amino-acid biosynthesis</keyword>
<evidence type="ECO:0000256" key="4">
    <source>
        <dbReference type="HAMAP-Rule" id="MF_01925"/>
    </source>
</evidence>
<dbReference type="InterPro" id="IPR000304">
    <property type="entry name" value="Pyrroline-COOH_reductase"/>
</dbReference>
<dbReference type="EMBL" id="NHON01000094">
    <property type="protein sequence ID" value="OWJ62680.1"/>
    <property type="molecule type" value="Genomic_DNA"/>
</dbReference>
<evidence type="ECO:0000256" key="3">
    <source>
        <dbReference type="ARBA" id="ARBA00023002"/>
    </source>
</evidence>
<dbReference type="Pfam" id="PF03807">
    <property type="entry name" value="F420_oxidored"/>
    <property type="match status" value="1"/>
</dbReference>
<dbReference type="InterPro" id="IPR028939">
    <property type="entry name" value="P5C_Rdtase_cat_N"/>
</dbReference>
<dbReference type="EC" id="1.5.1.2" evidence="4 5"/>
<comment type="pathway">
    <text evidence="4">Amino-acid biosynthesis; L-proline biosynthesis; L-proline from L-glutamate 5-semialdehyde: step 1/1.</text>
</comment>
<feature type="domain" description="Pyrroline-5-carboxylate reductase dimerisation" evidence="8">
    <location>
        <begin position="225"/>
        <end position="329"/>
    </location>
</feature>
<dbReference type="SUPFAM" id="SSF51735">
    <property type="entry name" value="NAD(P)-binding Rossmann-fold domains"/>
    <property type="match status" value="1"/>
</dbReference>
<dbReference type="InterPro" id="IPR008927">
    <property type="entry name" value="6-PGluconate_DH-like_C_sf"/>
</dbReference>
<dbReference type="GO" id="GO:0055129">
    <property type="term" value="P:L-proline biosynthetic process"/>
    <property type="evidence" value="ECO:0007669"/>
    <property type="project" value="UniProtKB-UniRule"/>
</dbReference>
<dbReference type="STRING" id="1122125.GCA_000423185_03965"/>
<dbReference type="Gene3D" id="3.40.50.720">
    <property type="entry name" value="NAD(P)-binding Rossmann-like Domain"/>
    <property type="match status" value="1"/>
</dbReference>
<dbReference type="GO" id="GO:0005737">
    <property type="term" value="C:cytoplasm"/>
    <property type="evidence" value="ECO:0007669"/>
    <property type="project" value="UniProtKB-SubCell"/>
</dbReference>
<protein>
    <recommendedName>
        <fullName evidence="4 5">Pyrroline-5-carboxylate reductase</fullName>
        <shortName evidence="4">P5C reductase</shortName>
        <shortName evidence="4">P5CR</shortName>
        <ecNumber evidence="4 5">1.5.1.2</ecNumber>
    </recommendedName>
    <alternativeName>
        <fullName evidence="4">PCA reductase</fullName>
    </alternativeName>
</protein>
<evidence type="ECO:0000256" key="2">
    <source>
        <dbReference type="ARBA" id="ARBA00022857"/>
    </source>
</evidence>
<evidence type="ECO:0000256" key="6">
    <source>
        <dbReference type="SAM" id="MobiDB-lite"/>
    </source>
</evidence>
<comment type="subcellular location">
    <subcellularLocation>
        <location evidence="4">Cytoplasm</location>
    </subcellularLocation>
</comment>
<dbReference type="PANTHER" id="PTHR11645">
    <property type="entry name" value="PYRROLINE-5-CARBOXYLATE REDUCTASE"/>
    <property type="match status" value="1"/>
</dbReference>
<organism evidence="9 10">
    <name type="scientific">Inquilinus limosus</name>
    <dbReference type="NCBI Taxonomy" id="171674"/>
    <lineage>
        <taxon>Bacteria</taxon>
        <taxon>Pseudomonadati</taxon>
        <taxon>Pseudomonadota</taxon>
        <taxon>Alphaproteobacteria</taxon>
        <taxon>Rhodospirillales</taxon>
        <taxon>Rhodospirillaceae</taxon>
        <taxon>Inquilinus</taxon>
    </lineage>
</organism>
<sequence length="330" mass="33859">MVRAPGSAPGKAGGTACVSQSPAAPGAAHLKNCKCSVQVPLRFREGPCAGRPRRHDGASRWNGERQVSDLLLVGCGRMGSALVKGWLAGNAADRIWAVEPAELGLADARLHHVRDAAGLPAELAPEVVVLAVKPQMMPEALPAYRRIARPGTLFLSIAAGRTLAYLEQGLGEEAAVVRAMPNTPAAIGQGISVLVANAAVTPAQRKRAEALMQAAGQTAWIEDDALMNAVTGVSGSGPAYVFYLIETLAEAGRAAGLPADLAMQLARQTVVGAGALAGAATETPAELRIAVTSPKGTTQAALDVLMAPDGLQPLMTRAVAAATQRGRELA</sequence>
<comment type="catalytic activity">
    <reaction evidence="4">
        <text>L-proline + NAD(+) = (S)-1-pyrroline-5-carboxylate + NADH + 2 H(+)</text>
        <dbReference type="Rhea" id="RHEA:14105"/>
        <dbReference type="ChEBI" id="CHEBI:15378"/>
        <dbReference type="ChEBI" id="CHEBI:17388"/>
        <dbReference type="ChEBI" id="CHEBI:57540"/>
        <dbReference type="ChEBI" id="CHEBI:57945"/>
        <dbReference type="ChEBI" id="CHEBI:60039"/>
        <dbReference type="EC" id="1.5.1.2"/>
    </reaction>
</comment>
<feature type="domain" description="Pyrroline-5-carboxylate reductase catalytic N-terminal" evidence="7">
    <location>
        <begin position="72"/>
        <end position="160"/>
    </location>
</feature>
<comment type="caution">
    <text evidence="9">The sequence shown here is derived from an EMBL/GenBank/DDBJ whole genome shotgun (WGS) entry which is preliminary data.</text>
</comment>